<keyword evidence="13" id="KW-1185">Reference proteome</keyword>
<keyword evidence="6" id="KW-0808">Transferase</keyword>
<keyword evidence="7" id="KW-0812">Transmembrane</keyword>
<evidence type="ECO:0000256" key="9">
    <source>
        <dbReference type="ARBA" id="ARBA00022968"/>
    </source>
</evidence>
<evidence type="ECO:0000259" key="12">
    <source>
        <dbReference type="Pfam" id="PF02434"/>
    </source>
</evidence>
<reference evidence="14" key="1">
    <citation type="submission" date="2022-11" db="UniProtKB">
        <authorList>
            <consortium name="WormBaseParasite"/>
        </authorList>
    </citation>
    <scope>IDENTIFICATION</scope>
</reference>
<organism evidence="13 14">
    <name type="scientific">Plectus sambesii</name>
    <dbReference type="NCBI Taxonomy" id="2011161"/>
    <lineage>
        <taxon>Eukaryota</taxon>
        <taxon>Metazoa</taxon>
        <taxon>Ecdysozoa</taxon>
        <taxon>Nematoda</taxon>
        <taxon>Chromadorea</taxon>
        <taxon>Plectida</taxon>
        <taxon>Plectina</taxon>
        <taxon>Plectoidea</taxon>
        <taxon>Plectidae</taxon>
        <taxon>Plectus</taxon>
    </lineage>
</organism>
<evidence type="ECO:0000256" key="8">
    <source>
        <dbReference type="ARBA" id="ARBA00022741"/>
    </source>
</evidence>
<evidence type="ECO:0000256" key="10">
    <source>
        <dbReference type="ARBA" id="ARBA00022989"/>
    </source>
</evidence>
<keyword evidence="11" id="KW-0472">Membrane</keyword>
<dbReference type="AlphaFoldDB" id="A0A914XKZ0"/>
<feature type="domain" description="Fringe-like glycosyltransferase" evidence="12">
    <location>
        <begin position="32"/>
        <end position="135"/>
    </location>
</feature>
<dbReference type="EC" id="2.4.1.122" evidence="4"/>
<dbReference type="WBParaSite" id="PSAMB.scaffold85size82680.g1718.t1">
    <property type="protein sequence ID" value="PSAMB.scaffold85size82680.g1718.t1"/>
    <property type="gene ID" value="PSAMB.scaffold85size82680.g1718"/>
</dbReference>
<evidence type="ECO:0000256" key="4">
    <source>
        <dbReference type="ARBA" id="ARBA00012557"/>
    </source>
</evidence>
<keyword evidence="9" id="KW-0735">Signal-anchor</keyword>
<evidence type="ECO:0000313" key="13">
    <source>
        <dbReference type="Proteomes" id="UP000887566"/>
    </source>
</evidence>
<dbReference type="GO" id="GO:0016263">
    <property type="term" value="F:glycoprotein-N-acetylgalactosamine 3-beta-galactosyltransferase activity"/>
    <property type="evidence" value="ECO:0007669"/>
    <property type="project" value="UniProtKB-EC"/>
</dbReference>
<keyword evidence="8" id="KW-0547">Nucleotide-binding</keyword>
<comment type="subcellular location">
    <subcellularLocation>
        <location evidence="1">Membrane</location>
        <topology evidence="1">Single-pass type II membrane protein</topology>
    </subcellularLocation>
</comment>
<keyword evidence="10" id="KW-1133">Transmembrane helix</keyword>
<evidence type="ECO:0000256" key="7">
    <source>
        <dbReference type="ARBA" id="ARBA00022692"/>
    </source>
</evidence>
<sequence>MSSTADESLPSINLNISEGRNFLWGKTKAAFKYLYDRHLNDYDWFMKADDDTYVIVENLRFMLLAHQPTEPIYFGCRFKFESVVQQGYMSGGAGYVLSREALRRFVEVALPNSTLCSSTHNGAEDLEMGKCLEQVGVFTGDSRDSKGRHRMLPFSPEAHVVPKEMAALPTWFYPYMYYDYEQVL</sequence>
<dbReference type="InterPro" id="IPR026050">
    <property type="entry name" value="C1GALT1/C1GALT1_chp1"/>
</dbReference>
<name>A0A914XKZ0_9BILA</name>
<evidence type="ECO:0000256" key="11">
    <source>
        <dbReference type="ARBA" id="ARBA00023136"/>
    </source>
</evidence>
<dbReference type="Gene3D" id="3.90.550.50">
    <property type="match status" value="1"/>
</dbReference>
<evidence type="ECO:0000256" key="5">
    <source>
        <dbReference type="ARBA" id="ARBA00022676"/>
    </source>
</evidence>
<dbReference type="Proteomes" id="UP000887566">
    <property type="component" value="Unplaced"/>
</dbReference>
<protein>
    <recommendedName>
        <fullName evidence="4">N-acetylgalactosaminide beta-1,3-galactosyltransferase</fullName>
        <ecNumber evidence="4">2.4.1.122</ecNumber>
    </recommendedName>
</protein>
<evidence type="ECO:0000313" key="14">
    <source>
        <dbReference type="WBParaSite" id="PSAMB.scaffold85size82680.g1718.t1"/>
    </source>
</evidence>
<dbReference type="GO" id="GO:0000166">
    <property type="term" value="F:nucleotide binding"/>
    <property type="evidence" value="ECO:0007669"/>
    <property type="project" value="UniProtKB-KW"/>
</dbReference>
<dbReference type="InterPro" id="IPR003378">
    <property type="entry name" value="Fringe-like_glycosylTrfase"/>
</dbReference>
<comment type="pathway">
    <text evidence="2">Protein modification; protein glycosylation.</text>
</comment>
<dbReference type="GO" id="GO:0016020">
    <property type="term" value="C:membrane"/>
    <property type="evidence" value="ECO:0007669"/>
    <property type="project" value="UniProtKB-SubCell"/>
</dbReference>
<evidence type="ECO:0000256" key="6">
    <source>
        <dbReference type="ARBA" id="ARBA00022679"/>
    </source>
</evidence>
<keyword evidence="5" id="KW-0328">Glycosyltransferase</keyword>
<proteinExistence type="inferred from homology"/>
<evidence type="ECO:0000256" key="2">
    <source>
        <dbReference type="ARBA" id="ARBA00004922"/>
    </source>
</evidence>
<dbReference type="PANTHER" id="PTHR23033">
    <property type="entry name" value="BETA1,3-GALACTOSYLTRANSFERASE"/>
    <property type="match status" value="1"/>
</dbReference>
<comment type="similarity">
    <text evidence="3">Belongs to the glycosyltransferase 31 family. Beta3-Gal-T subfamily.</text>
</comment>
<dbReference type="Pfam" id="PF02434">
    <property type="entry name" value="Fringe"/>
    <property type="match status" value="1"/>
</dbReference>
<dbReference type="PANTHER" id="PTHR23033:SF14">
    <property type="entry name" value="GLYCOPROTEIN-N-ACETYLGALACTOSAMINE 3-BETA-GALACTOSYLTRANSFERASE 1-RELATED"/>
    <property type="match status" value="1"/>
</dbReference>
<evidence type="ECO:0000256" key="1">
    <source>
        <dbReference type="ARBA" id="ARBA00004606"/>
    </source>
</evidence>
<evidence type="ECO:0000256" key="3">
    <source>
        <dbReference type="ARBA" id="ARBA00006462"/>
    </source>
</evidence>
<accession>A0A914XKZ0</accession>